<dbReference type="RefSeq" id="WP_124396942.1">
    <property type="nucleotide sequence ID" value="NZ_BHZE01000002.1"/>
</dbReference>
<dbReference type="Proteomes" id="UP000286715">
    <property type="component" value="Unassembled WGS sequence"/>
</dbReference>
<sequence>MKINIAEAHHRINNIIIRTPLITDDYINNFLENTTFFKCENLQKIHAFKARGAANALSKLQKNLLEKGVATHSSGNHGQALAWAAKIFGTQAHVVMPMTAPKTKVDAVRFWGGEITFCEPTLQAREETLQQVVERTGAIFIPPYNHWDIIEGQGTCAFEILQEGFEPDFILAPVGGGGLLSGTALAAHQFSPKTKVIGCEPKNADDAYQSFHAGKLIPVGAANTIADGLRTSLGDITFDVIRKYVHDILTVTEEEVIDAWRWITFYLKLIIEPSCAVPVAALLKHKDKFKGKKVAVILTGGNVDAEKLRLILP</sequence>
<dbReference type="EMBL" id="BHZE01000002">
    <property type="protein sequence ID" value="GCD76876.1"/>
    <property type="molecule type" value="Genomic_DNA"/>
</dbReference>
<accession>A0A401XIP6</accession>
<dbReference type="GO" id="GO:0003941">
    <property type="term" value="F:L-serine ammonia-lyase activity"/>
    <property type="evidence" value="ECO:0007669"/>
    <property type="project" value="TreeGrafter"/>
</dbReference>
<dbReference type="GO" id="GO:0005524">
    <property type="term" value="F:ATP binding"/>
    <property type="evidence" value="ECO:0007669"/>
    <property type="project" value="TreeGrafter"/>
</dbReference>
<evidence type="ECO:0000313" key="6">
    <source>
        <dbReference type="EMBL" id="GCD76876.1"/>
    </source>
</evidence>
<dbReference type="AlphaFoldDB" id="A0A401XIP6"/>
<dbReference type="PANTHER" id="PTHR43050">
    <property type="entry name" value="SERINE / THREONINE RACEMASE FAMILY MEMBER"/>
    <property type="match status" value="1"/>
</dbReference>
<keyword evidence="4" id="KW-0456">Lyase</keyword>
<evidence type="ECO:0000256" key="4">
    <source>
        <dbReference type="ARBA" id="ARBA00023239"/>
    </source>
</evidence>
<comment type="similarity">
    <text evidence="2">Belongs to the serine/threonine dehydratase family.</text>
</comment>
<dbReference type="GO" id="GO:0070179">
    <property type="term" value="P:D-serine biosynthetic process"/>
    <property type="evidence" value="ECO:0007669"/>
    <property type="project" value="TreeGrafter"/>
</dbReference>
<dbReference type="GO" id="GO:0030170">
    <property type="term" value="F:pyridoxal phosphate binding"/>
    <property type="evidence" value="ECO:0007669"/>
    <property type="project" value="TreeGrafter"/>
</dbReference>
<evidence type="ECO:0000256" key="1">
    <source>
        <dbReference type="ARBA" id="ARBA00001933"/>
    </source>
</evidence>
<keyword evidence="3" id="KW-0663">Pyridoxal phosphate</keyword>
<evidence type="ECO:0000256" key="2">
    <source>
        <dbReference type="ARBA" id="ARBA00010869"/>
    </source>
</evidence>
<dbReference type="GO" id="GO:0018114">
    <property type="term" value="F:threonine racemase activity"/>
    <property type="evidence" value="ECO:0007669"/>
    <property type="project" value="TreeGrafter"/>
</dbReference>
<protein>
    <submittedName>
        <fullName evidence="6">Serine/threonine dehydratase</fullName>
    </submittedName>
</protein>
<feature type="domain" description="Tryptophan synthase beta chain-like PALP" evidence="5">
    <location>
        <begin position="14"/>
        <end position="300"/>
    </location>
</feature>
<reference evidence="6 7" key="1">
    <citation type="submission" date="2018-11" db="EMBL/GenBank/DDBJ databases">
        <title>Schleiferia aggregans sp. nov., a moderately thermophilic heterotrophic bacterium isolated from microbial mats at a terrestrial hot spring.</title>
        <authorList>
            <person name="Iino T."/>
            <person name="Ohkuma M."/>
            <person name="Haruta S."/>
        </authorList>
    </citation>
    <scope>NUCLEOTIDE SEQUENCE [LARGE SCALE GENOMIC DNA]</scope>
    <source>
        <strain evidence="6 7">LA</strain>
    </source>
</reference>
<evidence type="ECO:0000313" key="7">
    <source>
        <dbReference type="Proteomes" id="UP000286715"/>
    </source>
</evidence>
<dbReference type="InterPro" id="IPR036052">
    <property type="entry name" value="TrpB-like_PALP_sf"/>
</dbReference>
<dbReference type="FunFam" id="3.40.50.1100:FF:000007">
    <property type="entry name" value="L-threonine dehydratase catabolic TdcB"/>
    <property type="match status" value="1"/>
</dbReference>
<name>A0A401XIP6_9FLAO</name>
<organism evidence="6 7">
    <name type="scientific">Thermaurantimonas aggregans</name>
    <dbReference type="NCBI Taxonomy" id="2173829"/>
    <lineage>
        <taxon>Bacteria</taxon>
        <taxon>Pseudomonadati</taxon>
        <taxon>Bacteroidota</taxon>
        <taxon>Flavobacteriia</taxon>
        <taxon>Flavobacteriales</taxon>
        <taxon>Schleiferiaceae</taxon>
        <taxon>Thermaurantimonas</taxon>
    </lineage>
</organism>
<dbReference type="OrthoDB" id="9811476at2"/>
<keyword evidence="7" id="KW-1185">Reference proteome</keyword>
<dbReference type="Gene3D" id="3.40.50.1100">
    <property type="match status" value="2"/>
</dbReference>
<comment type="caution">
    <text evidence="6">The sequence shown here is derived from an EMBL/GenBank/DDBJ whole genome shotgun (WGS) entry which is preliminary data.</text>
</comment>
<comment type="cofactor">
    <cofactor evidence="1">
        <name>pyridoxal 5'-phosphate</name>
        <dbReference type="ChEBI" id="CHEBI:597326"/>
    </cofactor>
</comment>
<dbReference type="Pfam" id="PF00291">
    <property type="entry name" value="PALP"/>
    <property type="match status" value="1"/>
</dbReference>
<proteinExistence type="inferred from homology"/>
<dbReference type="GO" id="GO:0000287">
    <property type="term" value="F:magnesium ion binding"/>
    <property type="evidence" value="ECO:0007669"/>
    <property type="project" value="TreeGrafter"/>
</dbReference>
<evidence type="ECO:0000256" key="3">
    <source>
        <dbReference type="ARBA" id="ARBA00022898"/>
    </source>
</evidence>
<dbReference type="SUPFAM" id="SSF53686">
    <property type="entry name" value="Tryptophan synthase beta subunit-like PLP-dependent enzymes"/>
    <property type="match status" value="1"/>
</dbReference>
<evidence type="ECO:0000259" key="5">
    <source>
        <dbReference type="Pfam" id="PF00291"/>
    </source>
</evidence>
<dbReference type="InterPro" id="IPR001926">
    <property type="entry name" value="TrpB-like_PALP"/>
</dbReference>
<dbReference type="GO" id="GO:0030378">
    <property type="term" value="F:serine racemase activity"/>
    <property type="evidence" value="ECO:0007669"/>
    <property type="project" value="TreeGrafter"/>
</dbReference>
<gene>
    <name evidence="6" type="ORF">JCM31826_03580</name>
</gene>
<dbReference type="CDD" id="cd01562">
    <property type="entry name" value="Thr-dehyd"/>
    <property type="match status" value="1"/>
</dbReference>
<dbReference type="PANTHER" id="PTHR43050:SF1">
    <property type="entry name" value="SERINE RACEMASE"/>
    <property type="match status" value="1"/>
</dbReference>